<evidence type="ECO:0000259" key="14">
    <source>
        <dbReference type="Pfam" id="PF00349"/>
    </source>
</evidence>
<reference evidence="16" key="2">
    <citation type="submission" date="2021-02" db="EMBL/GenBank/DDBJ databases">
        <authorList>
            <person name="Kimball J.A."/>
            <person name="Haas M.W."/>
            <person name="Macchietto M."/>
            <person name="Kono T."/>
            <person name="Duquette J."/>
            <person name="Shao M."/>
        </authorList>
    </citation>
    <scope>NUCLEOTIDE SEQUENCE</scope>
    <source>
        <tissue evidence="16">Fresh leaf tissue</tissue>
    </source>
</reference>
<dbReference type="GO" id="GO:0005524">
    <property type="term" value="F:ATP binding"/>
    <property type="evidence" value="ECO:0007669"/>
    <property type="project" value="UniProtKB-UniRule"/>
</dbReference>
<dbReference type="GO" id="GO:0005829">
    <property type="term" value="C:cytosol"/>
    <property type="evidence" value="ECO:0007669"/>
    <property type="project" value="TreeGrafter"/>
</dbReference>
<dbReference type="PROSITE" id="PS00378">
    <property type="entry name" value="HEXOKINASE_1"/>
    <property type="match status" value="1"/>
</dbReference>
<evidence type="ECO:0000256" key="10">
    <source>
        <dbReference type="ARBA" id="ARBA00047905"/>
    </source>
</evidence>
<evidence type="ECO:0000256" key="3">
    <source>
        <dbReference type="ARBA" id="ARBA00009225"/>
    </source>
</evidence>
<dbReference type="OrthoDB" id="419537at2759"/>
<dbReference type="GO" id="GO:0006096">
    <property type="term" value="P:glycolytic process"/>
    <property type="evidence" value="ECO:0007669"/>
    <property type="project" value="UniProtKB-UniPathway"/>
</dbReference>
<evidence type="ECO:0000259" key="15">
    <source>
        <dbReference type="Pfam" id="PF03727"/>
    </source>
</evidence>
<dbReference type="Pfam" id="PF00349">
    <property type="entry name" value="Hexokinase_1"/>
    <property type="match status" value="1"/>
</dbReference>
<dbReference type="GO" id="GO:0006006">
    <property type="term" value="P:glucose metabolic process"/>
    <property type="evidence" value="ECO:0007669"/>
    <property type="project" value="TreeGrafter"/>
</dbReference>
<dbReference type="InterPro" id="IPR019807">
    <property type="entry name" value="Hexokinase_BS"/>
</dbReference>
<gene>
    <name evidence="16" type="ORF">GUJ93_ZPchr0005g15275</name>
</gene>
<evidence type="ECO:0000256" key="8">
    <source>
        <dbReference type="ARBA" id="ARBA00023152"/>
    </source>
</evidence>
<dbReference type="InterPro" id="IPR001312">
    <property type="entry name" value="Hexokinase"/>
</dbReference>
<dbReference type="EC" id="2.7.1.-" evidence="12"/>
<evidence type="ECO:0000256" key="12">
    <source>
        <dbReference type="RuleBase" id="RU362007"/>
    </source>
</evidence>
<name>A0A8J5SFG6_ZIZPA</name>
<comment type="similarity">
    <text evidence="3 12">Belongs to the hexokinase family.</text>
</comment>
<keyword evidence="6 12" id="KW-0418">Kinase</keyword>
<evidence type="ECO:0000256" key="5">
    <source>
        <dbReference type="ARBA" id="ARBA00022741"/>
    </source>
</evidence>
<dbReference type="CDD" id="cd24020">
    <property type="entry name" value="ASKHA_NBD_HK_plant"/>
    <property type="match status" value="1"/>
</dbReference>
<dbReference type="GO" id="GO:0005536">
    <property type="term" value="F:D-glucose binding"/>
    <property type="evidence" value="ECO:0007669"/>
    <property type="project" value="InterPro"/>
</dbReference>
<dbReference type="GO" id="GO:0004340">
    <property type="term" value="F:glucokinase activity"/>
    <property type="evidence" value="ECO:0007669"/>
    <property type="project" value="TreeGrafter"/>
</dbReference>
<evidence type="ECO:0000256" key="7">
    <source>
        <dbReference type="ARBA" id="ARBA00022840"/>
    </source>
</evidence>
<dbReference type="AlphaFoldDB" id="A0A8J5SFG6"/>
<evidence type="ECO:0000256" key="9">
    <source>
        <dbReference type="ARBA" id="ARBA00044613"/>
    </source>
</evidence>
<feature type="domain" description="Hexokinase C-terminal" evidence="15">
    <location>
        <begin position="374"/>
        <end position="612"/>
    </location>
</feature>
<evidence type="ECO:0000313" key="16">
    <source>
        <dbReference type="EMBL" id="KAG8067392.1"/>
    </source>
</evidence>
<dbReference type="Proteomes" id="UP000729402">
    <property type="component" value="Unassembled WGS sequence"/>
</dbReference>
<dbReference type="GO" id="GO:0008865">
    <property type="term" value="F:fructokinase activity"/>
    <property type="evidence" value="ECO:0007669"/>
    <property type="project" value="TreeGrafter"/>
</dbReference>
<dbReference type="UniPathway" id="UPA00109">
    <property type="reaction ID" value="UER00180"/>
</dbReference>
<dbReference type="PROSITE" id="PS51748">
    <property type="entry name" value="HEXOKINASE_2"/>
    <property type="match status" value="1"/>
</dbReference>
<feature type="region of interest" description="Disordered" evidence="13">
    <location>
        <begin position="1"/>
        <end position="58"/>
    </location>
</feature>
<evidence type="ECO:0000256" key="13">
    <source>
        <dbReference type="SAM" id="MobiDB-lite"/>
    </source>
</evidence>
<comment type="catalytic activity">
    <reaction evidence="11">
        <text>D-glucose + ATP = D-glucose 6-phosphate + ADP + H(+)</text>
        <dbReference type="Rhea" id="RHEA:17825"/>
        <dbReference type="ChEBI" id="CHEBI:4167"/>
        <dbReference type="ChEBI" id="CHEBI:15378"/>
        <dbReference type="ChEBI" id="CHEBI:30616"/>
        <dbReference type="ChEBI" id="CHEBI:61548"/>
        <dbReference type="ChEBI" id="CHEBI:456216"/>
        <dbReference type="EC" id="2.7.1.1"/>
    </reaction>
    <physiologicalReaction direction="left-to-right" evidence="11">
        <dbReference type="Rhea" id="RHEA:17826"/>
    </physiologicalReaction>
</comment>
<evidence type="ECO:0000256" key="1">
    <source>
        <dbReference type="ARBA" id="ARBA00004888"/>
    </source>
</evidence>
<sequence>MQSKPRVNGSIRLPWAEENSKQHSLRRRPQFQFNPTIQPKYKTKPSDPTSRRTWKEADSTPRRLFLRLRLLLAASTESPIGPACRYKSQRDPHLNLLESSSSCLVASAGGFYCLEPETVPFASPVSWIFLWLAAGWFGWLLEPESVCRWELVGSSGRMVAAVMTAEQVVAALREECATPASRLDEVAAAMADEMAAGLAEEGGSKIKMIVSYVDNLPNGSEEGLFYALDLGGTNFRVLRVQLAGRERRVVKRDTREVSIPPHLMSGNSSELFGFIASVLAKFVEDEGHSAMFSDKQRELGFTFSFPVRQTSITSGTLIKWTKAFSIDDAVGEDVVAELQTAMEKQGLDMRVSALINDTVGTLAAGSYYDEDVVVGVILGTGSNAAYVEKAIAIPKLEGELPKSGNMVINTEWGNFSSSCLPITEFDQALDKESLNPGEQIFEKLISGMYLGEIVRRVLLKISSRCSIFGNVDQIKLNTQFILRTPDISAMHHDQTPDLRIVAEKLADNLKITDTSLETRKMVVEICDIVTRRSARLAAAGIVGILRKIGRGTPGHNRKSVVAIDGGLYEHYTEFRQCLESTLTELLGEDASKSVAVKLANDGSGLGAALIAAAHSQYLN</sequence>
<dbReference type="GO" id="GO:0001678">
    <property type="term" value="P:intracellular glucose homeostasis"/>
    <property type="evidence" value="ECO:0007669"/>
    <property type="project" value="InterPro"/>
</dbReference>
<evidence type="ECO:0000313" key="17">
    <source>
        <dbReference type="Proteomes" id="UP000729402"/>
    </source>
</evidence>
<comment type="catalytic activity">
    <reaction evidence="9">
        <text>a D-hexose + ATP = a D-hexose 6-phosphate + ADP + H(+)</text>
        <dbReference type="Rhea" id="RHEA:22740"/>
        <dbReference type="ChEBI" id="CHEBI:4194"/>
        <dbReference type="ChEBI" id="CHEBI:15378"/>
        <dbReference type="ChEBI" id="CHEBI:30616"/>
        <dbReference type="ChEBI" id="CHEBI:229467"/>
        <dbReference type="ChEBI" id="CHEBI:456216"/>
        <dbReference type="EC" id="2.7.1.1"/>
    </reaction>
    <physiologicalReaction direction="left-to-right" evidence="9">
        <dbReference type="Rhea" id="RHEA:22741"/>
    </physiologicalReaction>
</comment>
<dbReference type="EMBL" id="JAAALK010000284">
    <property type="protein sequence ID" value="KAG8067392.1"/>
    <property type="molecule type" value="Genomic_DNA"/>
</dbReference>
<dbReference type="GO" id="GO:0009749">
    <property type="term" value="P:response to glucose"/>
    <property type="evidence" value="ECO:0007669"/>
    <property type="project" value="UniProtKB-ARBA"/>
</dbReference>
<dbReference type="InterPro" id="IPR022673">
    <property type="entry name" value="Hexokinase_C"/>
</dbReference>
<dbReference type="PANTHER" id="PTHR19443">
    <property type="entry name" value="HEXOKINASE"/>
    <property type="match status" value="1"/>
</dbReference>
<evidence type="ECO:0000256" key="4">
    <source>
        <dbReference type="ARBA" id="ARBA00022679"/>
    </source>
</evidence>
<dbReference type="FunFam" id="3.30.420.40:FF:000034">
    <property type="entry name" value="Phosphotransferase"/>
    <property type="match status" value="1"/>
</dbReference>
<feature type="domain" description="Hexokinase N-terminal" evidence="14">
    <location>
        <begin position="170"/>
        <end position="367"/>
    </location>
</feature>
<dbReference type="GO" id="GO:0005739">
    <property type="term" value="C:mitochondrion"/>
    <property type="evidence" value="ECO:0007669"/>
    <property type="project" value="TreeGrafter"/>
</dbReference>
<comment type="pathway">
    <text evidence="2">Carbohydrate metabolism; hexose metabolism.</text>
</comment>
<keyword evidence="5 12" id="KW-0547">Nucleotide-binding</keyword>
<reference evidence="16" key="1">
    <citation type="journal article" date="2021" name="bioRxiv">
        <title>Whole Genome Assembly and Annotation of Northern Wild Rice, Zizania palustris L., Supports a Whole Genome Duplication in the Zizania Genus.</title>
        <authorList>
            <person name="Haas M."/>
            <person name="Kono T."/>
            <person name="Macchietto M."/>
            <person name="Millas R."/>
            <person name="McGilp L."/>
            <person name="Shao M."/>
            <person name="Duquette J."/>
            <person name="Hirsch C.N."/>
            <person name="Kimball J."/>
        </authorList>
    </citation>
    <scope>NUCLEOTIDE SEQUENCE</scope>
    <source>
        <tissue evidence="16">Fresh leaf tissue</tissue>
    </source>
</reference>
<keyword evidence="17" id="KW-1185">Reference proteome</keyword>
<keyword evidence="7 12" id="KW-0067">ATP-binding</keyword>
<proteinExistence type="inferred from homology"/>
<dbReference type="InterPro" id="IPR022672">
    <property type="entry name" value="Hexokinase_N"/>
</dbReference>
<comment type="caution">
    <text evidence="16">The sequence shown here is derived from an EMBL/GenBank/DDBJ whole genome shotgun (WGS) entry which is preliminary data.</text>
</comment>
<comment type="pathway">
    <text evidence="1">Carbohydrate degradation; glycolysis; D-glyceraldehyde 3-phosphate and glycerone phosphate from D-glucose: step 1/4.</text>
</comment>
<accession>A0A8J5SFG6</accession>
<dbReference type="PANTHER" id="PTHR19443:SF87">
    <property type="entry name" value="HEXOKINASE-7"/>
    <property type="match status" value="1"/>
</dbReference>
<dbReference type="Pfam" id="PF03727">
    <property type="entry name" value="Hexokinase_2"/>
    <property type="match status" value="1"/>
</dbReference>
<evidence type="ECO:0000256" key="2">
    <source>
        <dbReference type="ARBA" id="ARBA00005028"/>
    </source>
</evidence>
<comment type="catalytic activity">
    <reaction evidence="10">
        <text>D-fructose + ATP = D-fructose 6-phosphate + ADP + H(+)</text>
        <dbReference type="Rhea" id="RHEA:16125"/>
        <dbReference type="ChEBI" id="CHEBI:15378"/>
        <dbReference type="ChEBI" id="CHEBI:30616"/>
        <dbReference type="ChEBI" id="CHEBI:37721"/>
        <dbReference type="ChEBI" id="CHEBI:61527"/>
        <dbReference type="ChEBI" id="CHEBI:456216"/>
        <dbReference type="EC" id="2.7.1.1"/>
    </reaction>
    <physiologicalReaction direction="left-to-right" evidence="10">
        <dbReference type="Rhea" id="RHEA:16126"/>
    </physiologicalReaction>
</comment>
<organism evidence="16 17">
    <name type="scientific">Zizania palustris</name>
    <name type="common">Northern wild rice</name>
    <dbReference type="NCBI Taxonomy" id="103762"/>
    <lineage>
        <taxon>Eukaryota</taxon>
        <taxon>Viridiplantae</taxon>
        <taxon>Streptophyta</taxon>
        <taxon>Embryophyta</taxon>
        <taxon>Tracheophyta</taxon>
        <taxon>Spermatophyta</taxon>
        <taxon>Magnoliopsida</taxon>
        <taxon>Liliopsida</taxon>
        <taxon>Poales</taxon>
        <taxon>Poaceae</taxon>
        <taxon>BOP clade</taxon>
        <taxon>Oryzoideae</taxon>
        <taxon>Oryzeae</taxon>
        <taxon>Zizaniinae</taxon>
        <taxon>Zizania</taxon>
    </lineage>
</organism>
<dbReference type="FunFam" id="3.40.367.20:FF:000003">
    <property type="entry name" value="Phosphotransferase"/>
    <property type="match status" value="1"/>
</dbReference>
<feature type="compositionally biased region" description="Basic and acidic residues" evidence="13">
    <location>
        <begin position="49"/>
        <end position="58"/>
    </location>
</feature>
<protein>
    <recommendedName>
        <fullName evidence="12">Phosphotransferase</fullName>
        <ecNumber evidence="12">2.7.1.-</ecNumber>
    </recommendedName>
</protein>
<evidence type="ECO:0000256" key="6">
    <source>
        <dbReference type="ARBA" id="ARBA00022777"/>
    </source>
</evidence>
<keyword evidence="8 12" id="KW-0324">Glycolysis</keyword>
<keyword evidence="4 12" id="KW-0808">Transferase</keyword>
<evidence type="ECO:0000256" key="11">
    <source>
        <dbReference type="ARBA" id="ARBA00048160"/>
    </source>
</evidence>